<dbReference type="Proteomes" id="UP000030185">
    <property type="component" value="Unassembled WGS sequence"/>
</dbReference>
<dbReference type="eggNOG" id="ENOG5032SAE">
    <property type="taxonomic scope" value="Bacteria"/>
</dbReference>
<evidence type="ECO:0000256" key="4">
    <source>
        <dbReference type="ARBA" id="ARBA00035127"/>
    </source>
</evidence>
<dbReference type="EMBL" id="BBLT01000002">
    <property type="protein sequence ID" value="GAL84165.1"/>
    <property type="molecule type" value="Genomic_DNA"/>
</dbReference>
<dbReference type="EC" id="4.3.2.11" evidence="4"/>
<organism evidence="8 9">
    <name type="scientific">Sporocytophaga myxococcoides</name>
    <dbReference type="NCBI Taxonomy" id="153721"/>
    <lineage>
        <taxon>Bacteria</taxon>
        <taxon>Pseudomonadati</taxon>
        <taxon>Bacteroidota</taxon>
        <taxon>Cytophagia</taxon>
        <taxon>Cytophagales</taxon>
        <taxon>Cytophagaceae</taxon>
        <taxon>Sporocytophaga</taxon>
    </lineage>
</organism>
<dbReference type="Pfam" id="PF10862">
    <property type="entry name" value="FcoT"/>
    <property type="match status" value="1"/>
</dbReference>
<evidence type="ECO:0000256" key="6">
    <source>
        <dbReference type="ARBA" id="ARBA00035448"/>
    </source>
</evidence>
<dbReference type="GO" id="GO:0016829">
    <property type="term" value="F:lyase activity"/>
    <property type="evidence" value="ECO:0007669"/>
    <property type="project" value="UniProtKB-KW"/>
</dbReference>
<dbReference type="Gene3D" id="3.10.129.30">
    <property type="entry name" value="Rv0098, thioesterase-like hot dog domain"/>
    <property type="match status" value="1"/>
</dbReference>
<comment type="catalytic activity">
    <reaction evidence="7">
        <text>a (3R)-3-[(carboxymethyl)amino]fatty acid + holo-[ACP] + H(+) = a (2E)-enoyl-[ACP] + glycine + H2O</text>
        <dbReference type="Rhea" id="RHEA:74923"/>
        <dbReference type="Rhea" id="RHEA-COMP:9685"/>
        <dbReference type="Rhea" id="RHEA-COMP:9925"/>
        <dbReference type="ChEBI" id="CHEBI:15377"/>
        <dbReference type="ChEBI" id="CHEBI:15378"/>
        <dbReference type="ChEBI" id="CHEBI:57305"/>
        <dbReference type="ChEBI" id="CHEBI:64479"/>
        <dbReference type="ChEBI" id="CHEBI:78784"/>
        <dbReference type="ChEBI" id="CHEBI:193080"/>
        <dbReference type="EC" id="4.3.2.11"/>
    </reaction>
    <physiologicalReaction direction="right-to-left" evidence="7">
        <dbReference type="Rhea" id="RHEA:74925"/>
    </physiologicalReaction>
</comment>
<evidence type="ECO:0000256" key="2">
    <source>
        <dbReference type="ARBA" id="ARBA00023239"/>
    </source>
</evidence>
<comment type="similarity">
    <text evidence="3">Belongs to the FcoT family.</text>
</comment>
<dbReference type="AlphaFoldDB" id="A0A098LB72"/>
<name>A0A098LB72_9BACT</name>
<protein>
    <recommendedName>
        <fullName evidence="5">(2E)-enoyl-[ACP] glycyltransferase</fullName>
        <ecNumber evidence="4">4.3.2.11</ecNumber>
    </recommendedName>
    <alternativeName>
        <fullName evidence="6">(2E)-unsaturated fatty acyl-[ACP] glycyltransferase</fullName>
    </alternativeName>
</protein>
<gene>
    <name evidence="8" type="ORF">MYP_1393</name>
</gene>
<comment type="caution">
    <text evidence="8">The sequence shown here is derived from an EMBL/GenBank/DDBJ whole genome shotgun (WGS) entry which is preliminary data.</text>
</comment>
<sequence>MTTAIKNTYKSGAPVIEISPDFLDLILKPYRNHAKYLYEAEITHFLEKLEPNSTTSLITARGKFSIPESCYIDDTGHFNAVEFNICFNQLAYVMFGKCLQEGIFQRLIPIWESKIKLDYDIFLRQQLSSMLIVKIEGKFLKQLDSDGFFGEISIDKVISSNDAHFAYTTVSFSDGDGIKCKGSVVLAFNPIHE</sequence>
<evidence type="ECO:0000256" key="5">
    <source>
        <dbReference type="ARBA" id="ARBA00035169"/>
    </source>
</evidence>
<dbReference type="GO" id="GO:0006629">
    <property type="term" value="P:lipid metabolic process"/>
    <property type="evidence" value="ECO:0007669"/>
    <property type="project" value="UniProtKB-KW"/>
</dbReference>
<evidence type="ECO:0000256" key="1">
    <source>
        <dbReference type="ARBA" id="ARBA00023098"/>
    </source>
</evidence>
<dbReference type="InterPro" id="IPR043064">
    <property type="entry name" value="FcoT_ThioEstase_Rv0098-like_sf"/>
</dbReference>
<accession>A0A098LB72</accession>
<proteinExistence type="inferred from homology"/>
<keyword evidence="1" id="KW-0443">Lipid metabolism</keyword>
<keyword evidence="2" id="KW-0456">Lyase</keyword>
<evidence type="ECO:0000256" key="3">
    <source>
        <dbReference type="ARBA" id="ARBA00035117"/>
    </source>
</evidence>
<reference evidence="8 9" key="1">
    <citation type="submission" date="2014-09" db="EMBL/GenBank/DDBJ databases">
        <title>Sporocytophaga myxococcoides PG-01 genome sequencing.</title>
        <authorList>
            <person name="Liu L."/>
            <person name="Gao P.J."/>
            <person name="Chen G.J."/>
            <person name="Wang L.S."/>
        </authorList>
    </citation>
    <scope>NUCLEOTIDE SEQUENCE [LARGE SCALE GENOMIC DNA]</scope>
    <source>
        <strain evidence="8 9">PG-01</strain>
    </source>
</reference>
<keyword evidence="9" id="KW-1185">Reference proteome</keyword>
<dbReference type="RefSeq" id="WP_197060022.1">
    <property type="nucleotide sequence ID" value="NZ_BBLT01000002.1"/>
</dbReference>
<dbReference type="STRING" id="153721.MYP_1393"/>
<evidence type="ECO:0000313" key="8">
    <source>
        <dbReference type="EMBL" id="GAL84165.1"/>
    </source>
</evidence>
<evidence type="ECO:0000313" key="9">
    <source>
        <dbReference type="Proteomes" id="UP000030185"/>
    </source>
</evidence>
<dbReference type="InterPro" id="IPR022598">
    <property type="entry name" value="FcoT_ThioEstase"/>
</dbReference>
<evidence type="ECO:0000256" key="7">
    <source>
        <dbReference type="ARBA" id="ARBA00048742"/>
    </source>
</evidence>